<dbReference type="GO" id="GO:0008800">
    <property type="term" value="F:beta-lactamase activity"/>
    <property type="evidence" value="ECO:0007669"/>
    <property type="project" value="InterPro"/>
</dbReference>
<evidence type="ECO:0000313" key="2">
    <source>
        <dbReference type="EMBL" id="QIS18819.1"/>
    </source>
</evidence>
<proteinExistence type="predicted"/>
<evidence type="ECO:0000259" key="1">
    <source>
        <dbReference type="Pfam" id="PF13354"/>
    </source>
</evidence>
<dbReference type="GO" id="GO:0030655">
    <property type="term" value="P:beta-lactam antibiotic catabolic process"/>
    <property type="evidence" value="ECO:0007669"/>
    <property type="project" value="InterPro"/>
</dbReference>
<dbReference type="InterPro" id="IPR012338">
    <property type="entry name" value="Beta-lactam/transpept-like"/>
</dbReference>
<organism evidence="2 3">
    <name type="scientific">Nocardia terpenica</name>
    <dbReference type="NCBI Taxonomy" id="455432"/>
    <lineage>
        <taxon>Bacteria</taxon>
        <taxon>Bacillati</taxon>
        <taxon>Actinomycetota</taxon>
        <taxon>Actinomycetes</taxon>
        <taxon>Mycobacteriales</taxon>
        <taxon>Nocardiaceae</taxon>
        <taxon>Nocardia</taxon>
    </lineage>
</organism>
<dbReference type="Proteomes" id="UP000500953">
    <property type="component" value="Chromosome"/>
</dbReference>
<dbReference type="InterPro" id="IPR000871">
    <property type="entry name" value="Beta-lactam_class-A"/>
</dbReference>
<dbReference type="PANTHER" id="PTHR35333:SF5">
    <property type="entry name" value="CONSERVED LIPOPROTEIN LPQF-RELATED"/>
    <property type="match status" value="1"/>
</dbReference>
<reference evidence="2 3" key="1">
    <citation type="journal article" date="2019" name="ACS Chem. Biol.">
        <title>Identification and Mobilization of a Cryptic Antibiotic Biosynthesis Gene Locus from a Human-Pathogenic Nocardia Isolate.</title>
        <authorList>
            <person name="Herisse M."/>
            <person name="Ishida K."/>
            <person name="Porter J.L."/>
            <person name="Howden B."/>
            <person name="Hertweck C."/>
            <person name="Stinear T.P."/>
            <person name="Pidot S.J."/>
        </authorList>
    </citation>
    <scope>NUCLEOTIDE SEQUENCE [LARGE SCALE GENOMIC DNA]</scope>
    <source>
        <strain evidence="2 3">AUSMDU00012715</strain>
    </source>
</reference>
<evidence type="ECO:0000313" key="3">
    <source>
        <dbReference type="Proteomes" id="UP000500953"/>
    </source>
</evidence>
<dbReference type="SUPFAM" id="SSF56601">
    <property type="entry name" value="beta-lactamase/transpeptidase-like"/>
    <property type="match status" value="1"/>
</dbReference>
<name>A0A6G9YZP6_9NOCA</name>
<dbReference type="Gene3D" id="3.40.710.10">
    <property type="entry name" value="DD-peptidase/beta-lactamase superfamily"/>
    <property type="match status" value="1"/>
</dbReference>
<dbReference type="EMBL" id="CP046173">
    <property type="protein sequence ID" value="QIS18819.1"/>
    <property type="molecule type" value="Genomic_DNA"/>
</dbReference>
<gene>
    <name evidence="2" type="ORF">F6W96_11445</name>
</gene>
<accession>A0A6G9YZP6</accession>
<feature type="domain" description="Beta-lactamase class A catalytic" evidence="1">
    <location>
        <begin position="147"/>
        <end position="244"/>
    </location>
</feature>
<dbReference type="GO" id="GO:0046677">
    <property type="term" value="P:response to antibiotic"/>
    <property type="evidence" value="ECO:0007669"/>
    <property type="project" value="InterPro"/>
</dbReference>
<protein>
    <recommendedName>
        <fullName evidence="1">Beta-lactamase class A catalytic domain-containing protein</fullName>
    </recommendedName>
</protein>
<dbReference type="PANTHER" id="PTHR35333">
    <property type="entry name" value="BETA-LACTAMASE"/>
    <property type="match status" value="1"/>
</dbReference>
<dbReference type="Pfam" id="PF13354">
    <property type="entry name" value="Beta-lactamase2"/>
    <property type="match status" value="1"/>
</dbReference>
<dbReference type="InterPro" id="IPR045155">
    <property type="entry name" value="Beta-lactam_cat"/>
</dbReference>
<dbReference type="AlphaFoldDB" id="A0A6G9YZP6"/>
<sequence>MIKVGSVLDEQATQESAAIRQLRWIERSAGRKALPDSEVRDYLEPALLETIGGPDAFNAALAGIGPLALRDIRPSGPDRAQASVRVGTVDHLLTVRADAAGRVDWFSLDEAPLTSWTQIDTRLAELGPRVAFAAEIDRGGHCHLVHGVDADTQRPIGSAFKLYVLGALGRAVADGRASWNERLAVRDEWKSLPSGTVQNHPDGTRIGLAELADKMMSISDNTATDHLIHRLGRDTVQDQMALFGHQRPAANIPLLTTKAFFQLKCLPDDDLAVRYPTLPHDERVSALEELERQALPQIEKAWPEPKYIDQIEWFATPADICRAYAGLLLLDQPEIGHALSLNDDGLHLDSARFPVVWYKGGSEPGVVTMHYLVRTPDDRALVTSLMASDPTTALDAPTVAAQSLPIVRGAFHLLATA</sequence>